<name>A0A5J4YZT1_PORPP</name>
<dbReference type="InterPro" id="IPR001353">
    <property type="entry name" value="Proteasome_sua/b"/>
</dbReference>
<dbReference type="InterPro" id="IPR023333">
    <property type="entry name" value="Proteasome_suB-type"/>
</dbReference>
<keyword evidence="2 4" id="KW-0647">Proteasome</keyword>
<dbReference type="PANTHER" id="PTHR32194:SF2">
    <property type="entry name" value="PROTEASOME SUBUNIT BETA TYPE-1"/>
    <property type="match status" value="1"/>
</dbReference>
<comment type="subunit">
    <text evidence="4">Component of the proteasome complex.</text>
</comment>
<dbReference type="Proteomes" id="UP000324585">
    <property type="component" value="Unassembled WGS sequence"/>
</dbReference>
<dbReference type="CDD" id="cd03758">
    <property type="entry name" value="proteasome_beta_type_2"/>
    <property type="match status" value="1"/>
</dbReference>
<evidence type="ECO:0000313" key="5">
    <source>
        <dbReference type="EMBL" id="KAA8497141.1"/>
    </source>
</evidence>
<reference evidence="6" key="1">
    <citation type="journal article" date="2019" name="Nat. Commun.">
        <title>Expansion of phycobilisome linker gene families in mesophilic red algae.</title>
        <authorList>
            <person name="Lee J."/>
            <person name="Kim D."/>
            <person name="Bhattacharya D."/>
            <person name="Yoon H.S."/>
        </authorList>
    </citation>
    <scope>NUCLEOTIDE SEQUENCE [LARGE SCALE GENOMIC DNA]</scope>
    <source>
        <strain evidence="6">CCMP 1328</strain>
    </source>
</reference>
<dbReference type="GO" id="GO:0005737">
    <property type="term" value="C:cytoplasm"/>
    <property type="evidence" value="ECO:0007669"/>
    <property type="project" value="UniProtKB-SubCell"/>
</dbReference>
<evidence type="ECO:0000256" key="3">
    <source>
        <dbReference type="ARBA" id="ARBA00023242"/>
    </source>
</evidence>
<comment type="similarity">
    <text evidence="4">Belongs to the peptidase T1B family.</text>
</comment>
<gene>
    <name evidence="5" type="ORF">FVE85_0870</name>
</gene>
<dbReference type="PANTHER" id="PTHR32194">
    <property type="entry name" value="METALLOPROTEASE TLDD"/>
    <property type="match status" value="1"/>
</dbReference>
<dbReference type="GO" id="GO:0005839">
    <property type="term" value="C:proteasome core complex"/>
    <property type="evidence" value="ECO:0007669"/>
    <property type="project" value="InterPro"/>
</dbReference>
<evidence type="ECO:0000313" key="6">
    <source>
        <dbReference type="Proteomes" id="UP000324585"/>
    </source>
</evidence>
<dbReference type="OMA" id="MKRDHDK"/>
<comment type="subcellular location">
    <subcellularLocation>
        <location evidence="4">Cytoplasm</location>
    </subcellularLocation>
    <subcellularLocation>
        <location evidence="4">Nucleus</location>
    </subcellularLocation>
</comment>
<dbReference type="InterPro" id="IPR035206">
    <property type="entry name" value="Proteasome_beta2"/>
</dbReference>
<evidence type="ECO:0000256" key="1">
    <source>
        <dbReference type="ARBA" id="ARBA00022490"/>
    </source>
</evidence>
<dbReference type="OrthoDB" id="268428at2759"/>
<keyword evidence="6" id="KW-1185">Reference proteome</keyword>
<dbReference type="PROSITE" id="PS00854">
    <property type="entry name" value="PROTEASOME_BETA_1"/>
    <property type="match status" value="1"/>
</dbReference>
<dbReference type="GO" id="GO:0005634">
    <property type="term" value="C:nucleus"/>
    <property type="evidence" value="ECO:0007669"/>
    <property type="project" value="UniProtKB-SubCell"/>
</dbReference>
<keyword evidence="3 4" id="KW-0539">Nucleus</keyword>
<dbReference type="SUPFAM" id="SSF56235">
    <property type="entry name" value="N-terminal nucleophile aminohydrolases (Ntn hydrolases)"/>
    <property type="match status" value="1"/>
</dbReference>
<comment type="caution">
    <text evidence="5">The sequence shown here is derived from an EMBL/GenBank/DDBJ whole genome shotgun (WGS) entry which is preliminary data.</text>
</comment>
<dbReference type="InterPro" id="IPR029055">
    <property type="entry name" value="Ntn_hydrolases_N"/>
</dbReference>
<evidence type="ECO:0000256" key="4">
    <source>
        <dbReference type="RuleBase" id="RU004203"/>
    </source>
</evidence>
<evidence type="ECO:0000256" key="2">
    <source>
        <dbReference type="ARBA" id="ARBA00022942"/>
    </source>
</evidence>
<dbReference type="GO" id="GO:0010498">
    <property type="term" value="P:proteasomal protein catabolic process"/>
    <property type="evidence" value="ECO:0007669"/>
    <property type="project" value="InterPro"/>
</dbReference>
<dbReference type="EMBL" id="VRMN01000002">
    <property type="protein sequence ID" value="KAA8497141.1"/>
    <property type="molecule type" value="Genomic_DNA"/>
</dbReference>
<organism evidence="5 6">
    <name type="scientific">Porphyridium purpureum</name>
    <name type="common">Red alga</name>
    <name type="synonym">Porphyridium cruentum</name>
    <dbReference type="NCBI Taxonomy" id="35688"/>
    <lineage>
        <taxon>Eukaryota</taxon>
        <taxon>Rhodophyta</taxon>
        <taxon>Bangiophyceae</taxon>
        <taxon>Porphyridiales</taxon>
        <taxon>Porphyridiaceae</taxon>
        <taxon>Porphyridium</taxon>
    </lineage>
</organism>
<protein>
    <recommendedName>
        <fullName evidence="4">Proteasome subunit beta</fullName>
    </recommendedName>
</protein>
<proteinExistence type="inferred from homology"/>
<accession>A0A5J4YZT1</accession>
<dbReference type="PROSITE" id="PS51476">
    <property type="entry name" value="PROTEASOME_BETA_2"/>
    <property type="match status" value="1"/>
</dbReference>
<dbReference type="Pfam" id="PF00227">
    <property type="entry name" value="Proteasome"/>
    <property type="match status" value="1"/>
</dbReference>
<dbReference type="InterPro" id="IPR016050">
    <property type="entry name" value="Proteasome_bsu_CS"/>
</dbReference>
<keyword evidence="1 4" id="KW-0963">Cytoplasm</keyword>
<dbReference type="FunFam" id="3.60.20.10:FF:000008">
    <property type="entry name" value="Proteasome subunit beta type-4"/>
    <property type="match status" value="1"/>
</dbReference>
<dbReference type="Gene3D" id="3.60.20.10">
    <property type="entry name" value="Glutamine Phosphoribosylpyrophosphate, subunit 1, domain 1"/>
    <property type="match status" value="1"/>
</dbReference>
<comment type="function">
    <text evidence="4">Component of the proteasome, a multicatalytic proteinase complex which is characterized by its ability to cleave peptides with Arg, Phe, Tyr, Leu, and Glu adjacent to the leaving group at neutral or slightly basic pH. The proteasome has an ATP-dependent proteolytic activity.</text>
</comment>
<sequence length="192" mass="21931">MDSIIALTGDGFVMCAADMTNARSIVVMKEDMDKIMELDRHRLLCMAGEPGDVAQFTEYVQKNVHLYQLRTGVSQSTRAIANFTRNELAKSLRKNPYSVNLLLGGYDQHDGPEVFYLDYLGTLHKMPFSAQGYCAYFILATLDRYYKPNMSEQEALEVMRKAIDEVRIRFLIKQPDFLIKVVDKNGIRTVSK</sequence>
<dbReference type="AlphaFoldDB" id="A0A5J4YZT1"/>